<organism evidence="3 4">
    <name type="scientific">Actinokineospora iranica</name>
    <dbReference type="NCBI Taxonomy" id="1271860"/>
    <lineage>
        <taxon>Bacteria</taxon>
        <taxon>Bacillati</taxon>
        <taxon>Actinomycetota</taxon>
        <taxon>Actinomycetes</taxon>
        <taxon>Pseudonocardiales</taxon>
        <taxon>Pseudonocardiaceae</taxon>
        <taxon>Actinokineospora</taxon>
    </lineage>
</organism>
<feature type="signal peptide" evidence="1">
    <location>
        <begin position="1"/>
        <end position="24"/>
    </location>
</feature>
<gene>
    <name evidence="3" type="ORF">SAMN05216174_10571</name>
</gene>
<evidence type="ECO:0000313" key="4">
    <source>
        <dbReference type="Proteomes" id="UP000199501"/>
    </source>
</evidence>
<dbReference type="Pfam" id="PF13349">
    <property type="entry name" value="DUF4097"/>
    <property type="match status" value="1"/>
</dbReference>
<dbReference type="Proteomes" id="UP000199501">
    <property type="component" value="Unassembled WGS sequence"/>
</dbReference>
<name>A0A1G6Q4N3_9PSEU</name>
<dbReference type="AlphaFoldDB" id="A0A1G6Q4N3"/>
<accession>A0A1G6Q4N3</accession>
<evidence type="ECO:0000259" key="2">
    <source>
        <dbReference type="Pfam" id="PF13349"/>
    </source>
</evidence>
<protein>
    <submittedName>
        <fullName evidence="3">Putative adhesin</fullName>
    </submittedName>
</protein>
<keyword evidence="1" id="KW-0732">Signal</keyword>
<dbReference type="InterPro" id="IPR025164">
    <property type="entry name" value="Toastrack_DUF4097"/>
</dbReference>
<feature type="domain" description="DUF4097" evidence="2">
    <location>
        <begin position="118"/>
        <end position="277"/>
    </location>
</feature>
<dbReference type="EMBL" id="FMZZ01000005">
    <property type="protein sequence ID" value="SDC86884.1"/>
    <property type="molecule type" value="Genomic_DNA"/>
</dbReference>
<proteinExistence type="predicted"/>
<sequence>MAQRRMAQRRVVLGMAVAGAVAIAATVGACGTAVRGYSDDAVVGQTVRSVRLASASGAVRLRTGTTTTVHRQVSHAEAKPGATHRVEGDVLVLEGCPIRDCWVDYDVVVPEGVAVSGDVDSGSVDIEGVSSVNLRSSSGDVRVRRVSGAVNLVANSGTVELTDVGERATIEADSGDVLTRDVRGGLTANVDSGRVEAQGARGKVDVATSSGDIAVRLAEAGDVRARAGSGSVEVSVPRGGYQVSATADSGEVANTVGHDPAAPHRIDVTADSGDVTVAFG</sequence>
<evidence type="ECO:0000313" key="3">
    <source>
        <dbReference type="EMBL" id="SDC86884.1"/>
    </source>
</evidence>
<dbReference type="PROSITE" id="PS51257">
    <property type="entry name" value="PROKAR_LIPOPROTEIN"/>
    <property type="match status" value="1"/>
</dbReference>
<dbReference type="STRING" id="1271860.SAMN05216174_10571"/>
<evidence type="ECO:0000256" key="1">
    <source>
        <dbReference type="SAM" id="SignalP"/>
    </source>
</evidence>
<feature type="chain" id="PRO_5039619601" evidence="1">
    <location>
        <begin position="25"/>
        <end position="280"/>
    </location>
</feature>
<keyword evidence="4" id="KW-1185">Reference proteome</keyword>
<reference evidence="4" key="1">
    <citation type="submission" date="2016-10" db="EMBL/GenBank/DDBJ databases">
        <authorList>
            <person name="Varghese N."/>
            <person name="Submissions S."/>
        </authorList>
    </citation>
    <scope>NUCLEOTIDE SEQUENCE [LARGE SCALE GENOMIC DNA]</scope>
    <source>
        <strain evidence="4">IBRC-M 10403</strain>
    </source>
</reference>
<dbReference type="OrthoDB" id="4331847at2"/>
<dbReference type="RefSeq" id="WP_091450139.1">
    <property type="nucleotide sequence ID" value="NZ_FMZZ01000005.1"/>
</dbReference>